<evidence type="ECO:0000256" key="1">
    <source>
        <dbReference type="SAM" id="Phobius"/>
    </source>
</evidence>
<dbReference type="EMBL" id="CP103300">
    <property type="protein sequence ID" value="UYM18030.1"/>
    <property type="molecule type" value="Genomic_DNA"/>
</dbReference>
<accession>A0ABY6GZD1</accession>
<sequence length="240" mass="26461">MKASKEVWLMYKSSRGRSAPLSEAEFLRAFEQSNLLTLKNCDLFTKGLTTGAGVSFTPARKSRGDYGAQSYYSGYVFKADSKLPLKAFQEGFQPSPLQMVQAGQSATSRYRMHGGVVTSLSAIAAGWLLVQNLGISIYVYLVDATSYSGMMEHKPNMPAAYRYLEQDQLQSCDVLYTHPIFNTDIIGCVWSTQFLRPELAAKNWPPRAALGPAKLSLAVNPKYDKGKEGAEEVARLFSIG</sequence>
<proteinExistence type="predicted"/>
<feature type="transmembrane region" description="Helical" evidence="1">
    <location>
        <begin position="116"/>
        <end position="141"/>
    </location>
</feature>
<keyword evidence="1" id="KW-0812">Transmembrane</keyword>
<keyword evidence="1" id="KW-1133">Transmembrane helix</keyword>
<dbReference type="RefSeq" id="WP_262600803.1">
    <property type="nucleotide sequence ID" value="NZ_CP103300.1"/>
</dbReference>
<gene>
    <name evidence="2" type="ORF">NX720_09030</name>
</gene>
<reference evidence="2" key="1">
    <citation type="submission" date="2022-10" db="EMBL/GenBank/DDBJ databases">
        <title>Completed Genome Sequence of two octocoral isolated bacterium, Endozoicomonas euniceicola EF212T and Endozoicomonas gorgoniicola PS125T.</title>
        <authorList>
            <person name="Chiou Y.-J."/>
            <person name="Chen Y.-H."/>
        </authorList>
    </citation>
    <scope>NUCLEOTIDE SEQUENCE</scope>
    <source>
        <strain evidence="2">EF212</strain>
    </source>
</reference>
<evidence type="ECO:0000313" key="2">
    <source>
        <dbReference type="EMBL" id="UYM18030.1"/>
    </source>
</evidence>
<evidence type="ECO:0000313" key="3">
    <source>
        <dbReference type="Proteomes" id="UP001163255"/>
    </source>
</evidence>
<name>A0ABY6GZD1_9GAMM</name>
<organism evidence="2 3">
    <name type="scientific">Endozoicomonas euniceicola</name>
    <dbReference type="NCBI Taxonomy" id="1234143"/>
    <lineage>
        <taxon>Bacteria</taxon>
        <taxon>Pseudomonadati</taxon>
        <taxon>Pseudomonadota</taxon>
        <taxon>Gammaproteobacteria</taxon>
        <taxon>Oceanospirillales</taxon>
        <taxon>Endozoicomonadaceae</taxon>
        <taxon>Endozoicomonas</taxon>
    </lineage>
</organism>
<keyword evidence="3" id="KW-1185">Reference proteome</keyword>
<dbReference type="Proteomes" id="UP001163255">
    <property type="component" value="Chromosome"/>
</dbReference>
<keyword evidence="1" id="KW-0472">Membrane</keyword>
<protein>
    <submittedName>
        <fullName evidence="2">Uncharacterized protein</fullName>
    </submittedName>
</protein>